<gene>
    <name evidence="6" type="ORF">CCHR01_11414</name>
</gene>
<feature type="region of interest" description="Disordered" evidence="5">
    <location>
        <begin position="1"/>
        <end position="29"/>
    </location>
</feature>
<keyword evidence="4" id="KW-0456">Lyase</keyword>
<sequence length="398" mass="45309">MPSRKRDHNSRHHIEASLPPSPTTSEWDKPHNTLFIETRTSATDESTESQALSTSTTDREVLVPDMFTSILSVEPVQNAHYAQVKLEADSWIAKTLGLNDEQKSRHSRADFAYLVSWWAPNCDAEALRTMVDWQNWAFVWDDQFDEGHLKEDLHAAACNIINMTSILDDCHPLVSRDDDPIAYACQLFNTDTKPVSRDPQSAASPRYPLTDQDLKHYMLGVLGQVHSRRLDARSLTMEDFLVFRRGTIGVMPCTVLVEYALGIEVPDHIISHPSIKACQEVAVDLVLLDNDILSYKKDVIEGEDLSVIGILCSQGYTLQGAMDEAGRMIDTRYRRWYEALAQMPSWGSKQDRVVLKYLGGLRDIALGSLLWSFWTGRYFNKHEGEMLRETRLLRLPIR</sequence>
<dbReference type="InterPro" id="IPR034686">
    <property type="entry name" value="Terpene_cyclase-like_2"/>
</dbReference>
<feature type="compositionally biased region" description="Basic residues" evidence="5">
    <location>
        <begin position="1"/>
        <end position="11"/>
    </location>
</feature>
<dbReference type="Pfam" id="PF19086">
    <property type="entry name" value="Terpene_syn_C_2"/>
    <property type="match status" value="1"/>
</dbReference>
<evidence type="ECO:0000256" key="5">
    <source>
        <dbReference type="SAM" id="MobiDB-lite"/>
    </source>
</evidence>
<dbReference type="InterPro" id="IPR008949">
    <property type="entry name" value="Isoprenoid_synthase_dom_sf"/>
</dbReference>
<dbReference type="PANTHER" id="PTHR35201:SF4">
    <property type="entry name" value="BETA-PINACENE SYNTHASE-RELATED"/>
    <property type="match status" value="1"/>
</dbReference>
<dbReference type="SFLD" id="SFLDG01020">
    <property type="entry name" value="Terpene_Cyclase_Like_2"/>
    <property type="match status" value="1"/>
</dbReference>
<accession>A0AAD9EES9</accession>
<dbReference type="PANTHER" id="PTHR35201">
    <property type="entry name" value="TERPENE SYNTHASE"/>
    <property type="match status" value="1"/>
</dbReference>
<comment type="similarity">
    <text evidence="2 4">Belongs to the terpene synthase family.</text>
</comment>
<keyword evidence="3 4" id="KW-0460">Magnesium</keyword>
<organism evidence="6 7">
    <name type="scientific">Colletotrichum chrysophilum</name>
    <dbReference type="NCBI Taxonomy" id="1836956"/>
    <lineage>
        <taxon>Eukaryota</taxon>
        <taxon>Fungi</taxon>
        <taxon>Dikarya</taxon>
        <taxon>Ascomycota</taxon>
        <taxon>Pezizomycotina</taxon>
        <taxon>Sordariomycetes</taxon>
        <taxon>Hypocreomycetidae</taxon>
        <taxon>Glomerellales</taxon>
        <taxon>Glomerellaceae</taxon>
        <taxon>Colletotrichum</taxon>
        <taxon>Colletotrichum gloeosporioides species complex</taxon>
    </lineage>
</organism>
<dbReference type="GO" id="GO:0010333">
    <property type="term" value="F:terpene synthase activity"/>
    <property type="evidence" value="ECO:0007669"/>
    <property type="project" value="InterPro"/>
</dbReference>
<dbReference type="Proteomes" id="UP001243330">
    <property type="component" value="Unassembled WGS sequence"/>
</dbReference>
<dbReference type="EC" id="4.2.3.-" evidence="4"/>
<name>A0AAD9EES9_9PEZI</name>
<proteinExistence type="inferred from homology"/>
<dbReference type="GO" id="GO:0046872">
    <property type="term" value="F:metal ion binding"/>
    <property type="evidence" value="ECO:0007669"/>
    <property type="project" value="UniProtKB-KW"/>
</dbReference>
<comment type="caution">
    <text evidence="6">The sequence shown here is derived from an EMBL/GenBank/DDBJ whole genome shotgun (WGS) entry which is preliminary data.</text>
</comment>
<dbReference type="SUPFAM" id="SSF48576">
    <property type="entry name" value="Terpenoid synthases"/>
    <property type="match status" value="1"/>
</dbReference>
<keyword evidence="4" id="KW-0479">Metal-binding</keyword>
<keyword evidence="7" id="KW-1185">Reference proteome</keyword>
<evidence type="ECO:0000313" key="6">
    <source>
        <dbReference type="EMBL" id="KAK1845985.1"/>
    </source>
</evidence>
<reference evidence="6" key="1">
    <citation type="submission" date="2023-01" db="EMBL/GenBank/DDBJ databases">
        <title>Colletotrichum chrysophilum M932 genome sequence.</title>
        <authorList>
            <person name="Baroncelli R."/>
        </authorList>
    </citation>
    <scope>NUCLEOTIDE SEQUENCE</scope>
    <source>
        <strain evidence="6">M932</strain>
    </source>
</reference>
<dbReference type="Gene3D" id="1.10.600.10">
    <property type="entry name" value="Farnesyl Diphosphate Synthase"/>
    <property type="match status" value="1"/>
</dbReference>
<dbReference type="GO" id="GO:0008299">
    <property type="term" value="P:isoprenoid biosynthetic process"/>
    <property type="evidence" value="ECO:0007669"/>
    <property type="project" value="UniProtKB-ARBA"/>
</dbReference>
<evidence type="ECO:0000313" key="7">
    <source>
        <dbReference type="Proteomes" id="UP001243330"/>
    </source>
</evidence>
<protein>
    <recommendedName>
        <fullName evidence="4">Terpene synthase</fullName>
        <ecNumber evidence="4">4.2.3.-</ecNumber>
    </recommendedName>
</protein>
<evidence type="ECO:0000256" key="4">
    <source>
        <dbReference type="RuleBase" id="RU366034"/>
    </source>
</evidence>
<evidence type="ECO:0000256" key="1">
    <source>
        <dbReference type="ARBA" id="ARBA00001946"/>
    </source>
</evidence>
<dbReference type="AlphaFoldDB" id="A0AAD9EES9"/>
<evidence type="ECO:0000256" key="2">
    <source>
        <dbReference type="ARBA" id="ARBA00006333"/>
    </source>
</evidence>
<dbReference type="EMBL" id="JAQOWY010000253">
    <property type="protein sequence ID" value="KAK1845985.1"/>
    <property type="molecule type" value="Genomic_DNA"/>
</dbReference>
<comment type="cofactor">
    <cofactor evidence="1 4">
        <name>Mg(2+)</name>
        <dbReference type="ChEBI" id="CHEBI:18420"/>
    </cofactor>
</comment>
<dbReference type="SFLD" id="SFLDS00005">
    <property type="entry name" value="Isoprenoid_Synthase_Type_I"/>
    <property type="match status" value="1"/>
</dbReference>
<evidence type="ECO:0000256" key="3">
    <source>
        <dbReference type="ARBA" id="ARBA00022842"/>
    </source>
</evidence>